<organism evidence="2">
    <name type="scientific">Hexamita inflata</name>
    <dbReference type="NCBI Taxonomy" id="28002"/>
    <lineage>
        <taxon>Eukaryota</taxon>
        <taxon>Metamonada</taxon>
        <taxon>Diplomonadida</taxon>
        <taxon>Hexamitidae</taxon>
        <taxon>Hexamitinae</taxon>
        <taxon>Hexamita</taxon>
    </lineage>
</organism>
<reference evidence="3 4" key="2">
    <citation type="submission" date="2024-07" db="EMBL/GenBank/DDBJ databases">
        <authorList>
            <person name="Akdeniz Z."/>
        </authorList>
    </citation>
    <scope>NUCLEOTIDE SEQUENCE [LARGE SCALE GENOMIC DNA]</scope>
</reference>
<sequence>MLFILSLSELTRAKKKTMYNCFTTSADINLFADTLQITVTLTSTKSASCDIPHGVFVSLQIDSLGSYEPSAYVQDFAYDSPQQIRLACTDPVECAKIKAAESGTIVLETKTHATFVPAGSIRVSKGLSSSCFHDNDSFVELYQGAVVLVLYPTHTCKDSIATDNLGQLKLNTLSKVKMYISYTDTSVTIHDQLTITVQQDIFEPTSKVSASSTPVKIKLENPTISKFFIQNISANGTLSKDMVLFQANIEYLTSDATPLKKNVQVTMNTYKFMGILSAYSKFDLQLLQNGFISLKVMGPQSTAANNQLKALGVTSYTIQYIFTTYDVTKTEQFRMRLYSTGTSNYLYNANPTQNTCEVRFPGQNCQLLLQKLDEIDVTELSGAINYQYYKNDALVTNYTKKIDNIYDSCFSDGLIDYDSGTQLTTIHVNTNPKAKFCSLAKNDALIVKILLGNNSQVLKTFNHDFIPGKQQFQISGFNLTLLPEIRVQYFRSTSLLDAVAISKYVVYKDSQLIKQEIHIVLYILTANLVFALLYLTWYFIALPSIKTCLNKKKSIKTQFKQFADNDIQEACIQKVYTAIVLVVFLQSFLWDKPYPQFKLIDILLKLIDSVLIIIDALQQILLIVFSFT</sequence>
<dbReference type="AlphaFoldDB" id="A0AA86V0D3"/>
<dbReference type="Proteomes" id="UP001642409">
    <property type="component" value="Unassembled WGS sequence"/>
</dbReference>
<reference evidence="2" key="1">
    <citation type="submission" date="2023-06" db="EMBL/GenBank/DDBJ databases">
        <authorList>
            <person name="Kurt Z."/>
        </authorList>
    </citation>
    <scope>NUCLEOTIDE SEQUENCE</scope>
</reference>
<feature type="transmembrane region" description="Helical" evidence="1">
    <location>
        <begin position="519"/>
        <end position="540"/>
    </location>
</feature>
<evidence type="ECO:0000313" key="3">
    <source>
        <dbReference type="EMBL" id="CAL5986782.1"/>
    </source>
</evidence>
<keyword evidence="1" id="KW-1133">Transmembrane helix</keyword>
<keyword evidence="4" id="KW-1185">Reference proteome</keyword>
<evidence type="ECO:0000313" key="4">
    <source>
        <dbReference type="Proteomes" id="UP001642409"/>
    </source>
</evidence>
<feature type="transmembrane region" description="Helical" evidence="1">
    <location>
        <begin position="602"/>
        <end position="627"/>
    </location>
</feature>
<accession>A0AA86V0D3</accession>
<name>A0AA86V0D3_9EUKA</name>
<evidence type="ECO:0000256" key="1">
    <source>
        <dbReference type="SAM" id="Phobius"/>
    </source>
</evidence>
<evidence type="ECO:0000313" key="2">
    <source>
        <dbReference type="EMBL" id="CAI9975549.1"/>
    </source>
</evidence>
<proteinExistence type="predicted"/>
<protein>
    <submittedName>
        <fullName evidence="2">Uncharacterized protein</fullName>
    </submittedName>
</protein>
<dbReference type="EMBL" id="CATOUU010001169">
    <property type="protein sequence ID" value="CAI9975549.1"/>
    <property type="molecule type" value="Genomic_DNA"/>
</dbReference>
<dbReference type="EMBL" id="CAXDID020000020">
    <property type="protein sequence ID" value="CAL5986782.1"/>
    <property type="molecule type" value="Genomic_DNA"/>
</dbReference>
<gene>
    <name evidence="2" type="ORF">HINF_LOCUS63194</name>
    <name evidence="3" type="ORF">HINF_LOCUS9579</name>
</gene>
<feature type="transmembrane region" description="Helical" evidence="1">
    <location>
        <begin position="572"/>
        <end position="590"/>
    </location>
</feature>
<keyword evidence="1" id="KW-0472">Membrane</keyword>
<keyword evidence="1" id="KW-0812">Transmembrane</keyword>
<comment type="caution">
    <text evidence="2">The sequence shown here is derived from an EMBL/GenBank/DDBJ whole genome shotgun (WGS) entry which is preliminary data.</text>
</comment>